<protein>
    <submittedName>
        <fullName evidence="1">Uncharacterized protein</fullName>
    </submittedName>
</protein>
<evidence type="ECO:0000313" key="1">
    <source>
        <dbReference type="EMBL" id="AGH97572.1"/>
    </source>
</evidence>
<dbReference type="Proteomes" id="UP000011932">
    <property type="component" value="Chromosome"/>
</dbReference>
<dbReference type="EMBL" id="CP003538">
    <property type="protein sequence ID" value="AGH97572.1"/>
    <property type="molecule type" value="Genomic_DNA"/>
</dbReference>
<dbReference type="HOGENOM" id="CLU_619372_0_0_5"/>
<gene>
    <name evidence="1" type="ORF">A11S_749</name>
</gene>
<proteinExistence type="predicted"/>
<reference evidence="1 2" key="1">
    <citation type="journal article" date="2013" name="ISME J.">
        <title>By their genes ye shall know them: genomic signatures of predatory bacteria.</title>
        <authorList>
            <person name="Pasternak Z."/>
            <person name="Pietrokovski S."/>
            <person name="Rotem O."/>
            <person name="Gophna U."/>
            <person name="Lurie-Weinberger M.N."/>
            <person name="Jurkevitch E."/>
        </authorList>
    </citation>
    <scope>NUCLEOTIDE SEQUENCE [LARGE SCALE GENOMIC DNA]</scope>
    <source>
        <strain evidence="1">EPB</strain>
    </source>
</reference>
<name>M4VDY8_9BACT</name>
<dbReference type="STRING" id="349215.A11S_749"/>
<dbReference type="OrthoDB" id="6187882at2"/>
<dbReference type="AlphaFoldDB" id="M4VDY8"/>
<evidence type="ECO:0000313" key="2">
    <source>
        <dbReference type="Proteomes" id="UP000011932"/>
    </source>
</evidence>
<dbReference type="KEGG" id="man:A11S_749"/>
<organism evidence="1 2">
    <name type="scientific">Micavibrio aeruginosavorus EPB</name>
    <dbReference type="NCBI Taxonomy" id="349215"/>
    <lineage>
        <taxon>Bacteria</taxon>
        <taxon>Pseudomonadati</taxon>
        <taxon>Bdellovibrionota</taxon>
        <taxon>Bdellovibrionia</taxon>
        <taxon>Bdellovibrionales</taxon>
        <taxon>Pseudobdellovibrionaceae</taxon>
        <taxon>Micavibrio</taxon>
    </lineage>
</organism>
<sequence length="442" mass="50120">MKLGFLKSFRWPQLFSVEQQEEQKLLPAPAEETLSDAFSKAVFGRKFRTCEYTNVHLPEGNSQYLKAVALAADQWNVVKVSQVGDDYTIVPVLENVQFGKAAQYLLEYEATALDMNLIPCGMDRDALGFDHVENFCLREGIVPDRHGRLHLPVEGEIVTSGNFDPNNIKKYENLYAQIQSRDLVLTNVWNSQCIVDLFAHYKEGPQWSVLRQDIAEMHCLKEIYFAVRCAVLIEQCVLDIQNGSKKYNDDPINKITGLFVLDGFWINDEDIRSMAMAAVEDRNFAIADHIIERSINIIGTPVVELADVKEDAIRFLRDLRIFECVRKSKDLLSNGALSMGAYQKQKIDEWMCTMVTMAGNNGYSDERTSHIRAAMCDTTPLTELPVGAMDFMAKLEASYREAAMVIDRKIGNDHQKVSAHKWLPQSSIVYVTRKGGDGEWEP</sequence>
<accession>M4VDY8</accession>